<proteinExistence type="predicted"/>
<dbReference type="Proteomes" id="UP000238762">
    <property type="component" value="Unassembled WGS sequence"/>
</dbReference>
<dbReference type="AlphaFoldDB" id="A0A2T1C1J4"/>
<protein>
    <submittedName>
        <fullName evidence="1">Uncharacterized protein</fullName>
    </submittedName>
</protein>
<reference evidence="1 2" key="2">
    <citation type="submission" date="2018-03" db="EMBL/GenBank/DDBJ databases">
        <title>The ancient ancestry and fast evolution of plastids.</title>
        <authorList>
            <person name="Moore K.R."/>
            <person name="Magnabosco C."/>
            <person name="Momper L."/>
            <person name="Gold D.A."/>
            <person name="Bosak T."/>
            <person name="Fournier G.P."/>
        </authorList>
    </citation>
    <scope>NUCLEOTIDE SEQUENCE [LARGE SCALE GENOMIC DNA]</scope>
    <source>
        <strain evidence="1 2">CCAP 1448/3</strain>
    </source>
</reference>
<reference evidence="1 2" key="1">
    <citation type="submission" date="2018-02" db="EMBL/GenBank/DDBJ databases">
        <authorList>
            <person name="Cohen D.B."/>
            <person name="Kent A.D."/>
        </authorList>
    </citation>
    <scope>NUCLEOTIDE SEQUENCE [LARGE SCALE GENOMIC DNA]</scope>
    <source>
        <strain evidence="1 2">CCAP 1448/3</strain>
    </source>
</reference>
<comment type="caution">
    <text evidence="1">The sequence shown here is derived from an EMBL/GenBank/DDBJ whole genome shotgun (WGS) entry which is preliminary data.</text>
</comment>
<keyword evidence="2" id="KW-1185">Reference proteome</keyword>
<organism evidence="1 2">
    <name type="scientific">Merismopedia glauca CCAP 1448/3</name>
    <dbReference type="NCBI Taxonomy" id="1296344"/>
    <lineage>
        <taxon>Bacteria</taxon>
        <taxon>Bacillati</taxon>
        <taxon>Cyanobacteriota</taxon>
        <taxon>Cyanophyceae</taxon>
        <taxon>Synechococcales</taxon>
        <taxon>Merismopediaceae</taxon>
        <taxon>Merismopedia</taxon>
    </lineage>
</organism>
<sequence>MGCDLKLAIIYRLLGFAPVNPTYVIYKFKLLNNNLNIDYLKLLGQLELDKPKYLMKIISIY</sequence>
<dbReference type="EMBL" id="PVWJ01000071">
    <property type="protein sequence ID" value="PSB02155.1"/>
    <property type="molecule type" value="Genomic_DNA"/>
</dbReference>
<evidence type="ECO:0000313" key="1">
    <source>
        <dbReference type="EMBL" id="PSB02155.1"/>
    </source>
</evidence>
<gene>
    <name evidence="1" type="ORF">C7B64_14600</name>
</gene>
<name>A0A2T1C1J4_9CYAN</name>
<evidence type="ECO:0000313" key="2">
    <source>
        <dbReference type="Proteomes" id="UP000238762"/>
    </source>
</evidence>
<accession>A0A2T1C1J4</accession>